<evidence type="ECO:0000259" key="6">
    <source>
        <dbReference type="Pfam" id="PF08241"/>
    </source>
</evidence>
<dbReference type="AlphaFoldDB" id="A0A8X6LZE5"/>
<evidence type="ECO:0000256" key="1">
    <source>
        <dbReference type="ARBA" id="ARBA00022603"/>
    </source>
</evidence>
<dbReference type="InterPro" id="IPR029063">
    <property type="entry name" value="SAM-dependent_MTases_sf"/>
</dbReference>
<keyword evidence="2" id="KW-0808">Transferase</keyword>
<dbReference type="Proteomes" id="UP000887116">
    <property type="component" value="Unassembled WGS sequence"/>
</dbReference>
<keyword evidence="8" id="KW-1185">Reference proteome</keyword>
<accession>A0A8X6LZE5</accession>
<evidence type="ECO:0000256" key="5">
    <source>
        <dbReference type="ARBA" id="ARBA00042549"/>
    </source>
</evidence>
<dbReference type="GO" id="GO:0032981">
    <property type="term" value="P:mitochondrial respiratory chain complex I assembly"/>
    <property type="evidence" value="ECO:0007669"/>
    <property type="project" value="TreeGrafter"/>
</dbReference>
<evidence type="ECO:0000256" key="3">
    <source>
        <dbReference type="ARBA" id="ARBA00040937"/>
    </source>
</evidence>
<dbReference type="EMBL" id="BMAO01038677">
    <property type="protein sequence ID" value="GFR26317.1"/>
    <property type="molecule type" value="Genomic_DNA"/>
</dbReference>
<dbReference type="InterPro" id="IPR050602">
    <property type="entry name" value="Malonyl-ACP_OMT"/>
</dbReference>
<feature type="domain" description="Methyltransferase type 11" evidence="6">
    <location>
        <begin position="107"/>
        <end position="198"/>
    </location>
</feature>
<keyword evidence="1" id="KW-0489">Methyltransferase</keyword>
<dbReference type="OrthoDB" id="16816at2759"/>
<evidence type="ECO:0000256" key="2">
    <source>
        <dbReference type="ARBA" id="ARBA00022679"/>
    </source>
</evidence>
<gene>
    <name evidence="7" type="primary">Ndufaf5</name>
    <name evidence="7" type="ORF">TNCT_539621</name>
</gene>
<dbReference type="Gene3D" id="3.40.50.150">
    <property type="entry name" value="Vaccinia Virus protein VP39"/>
    <property type="match status" value="1"/>
</dbReference>
<proteinExistence type="predicted"/>
<evidence type="ECO:0000256" key="4">
    <source>
        <dbReference type="ARBA" id="ARBA00041833"/>
    </source>
</evidence>
<protein>
    <recommendedName>
        <fullName evidence="3">Arginine-hydroxylase NDUFAF5, mitochondrial</fullName>
    </recommendedName>
    <alternativeName>
        <fullName evidence="4">NADH dehydrogenase [ubiquinone] 1 alpha subcomplex assembly factor 5</fullName>
    </alternativeName>
    <alternativeName>
        <fullName evidence="5">Putative methyltransferase NDUFAF5</fullName>
    </alternativeName>
</protein>
<dbReference type="CDD" id="cd02440">
    <property type="entry name" value="AdoMet_MTases"/>
    <property type="match status" value="1"/>
</dbReference>
<dbReference type="PANTHER" id="PTHR13090:SF1">
    <property type="entry name" value="ARGININE-HYDROXYLASE NDUFAF5, MITOCHONDRIAL"/>
    <property type="match status" value="1"/>
</dbReference>
<dbReference type="Pfam" id="PF08241">
    <property type="entry name" value="Methyltransf_11"/>
    <property type="match status" value="1"/>
</dbReference>
<dbReference type="InterPro" id="IPR013216">
    <property type="entry name" value="Methyltransf_11"/>
</dbReference>
<organism evidence="7 8">
    <name type="scientific">Trichonephila clavata</name>
    <name type="common">Joro spider</name>
    <name type="synonym">Nephila clavata</name>
    <dbReference type="NCBI Taxonomy" id="2740835"/>
    <lineage>
        <taxon>Eukaryota</taxon>
        <taxon>Metazoa</taxon>
        <taxon>Ecdysozoa</taxon>
        <taxon>Arthropoda</taxon>
        <taxon>Chelicerata</taxon>
        <taxon>Arachnida</taxon>
        <taxon>Araneae</taxon>
        <taxon>Araneomorphae</taxon>
        <taxon>Entelegynae</taxon>
        <taxon>Araneoidea</taxon>
        <taxon>Nephilidae</taxon>
        <taxon>Trichonephila</taxon>
    </lineage>
</organism>
<sequence length="364" mass="41731">MLPIFKNKFFSRCYKIFIRNKFKSNELLCVHKNPFYKLLYLDTITNSKYYSDVSSLDIFDRNAKRFHRNWSASVQGGHVFDYIKDEIGDRVADRVFDITRKFSVAVELGCGKGHVTKHLTSENVEMIYQCDSSPKMLEKSKISEDIPTFRMVVDEEYLPFTENSVDIFISSLNFHWINDLPSVFEQIHRALKPDGVLIASMFGGDTLFELRSSLQLAETEREGGFSPHISPFARIRDIGDLLTRAGYTMLTIFVSFFLTTDTDEIKVSYPTMFELLEDLRGMGETNVAWNRKPCIQRDSLLAASAIYTDMYGNEDRTIPATFEIIYLIGWKPHESQAKPAKRGSGKISMKTISNLENVKTGTVE</sequence>
<evidence type="ECO:0000313" key="8">
    <source>
        <dbReference type="Proteomes" id="UP000887116"/>
    </source>
</evidence>
<dbReference type="GO" id="GO:0032259">
    <property type="term" value="P:methylation"/>
    <property type="evidence" value="ECO:0007669"/>
    <property type="project" value="UniProtKB-KW"/>
</dbReference>
<dbReference type="SUPFAM" id="SSF53335">
    <property type="entry name" value="S-adenosyl-L-methionine-dependent methyltransferases"/>
    <property type="match status" value="1"/>
</dbReference>
<dbReference type="PANTHER" id="PTHR13090">
    <property type="entry name" value="ARGININE-HYDROXYLASE NDUFAF5, MITOCHONDRIAL"/>
    <property type="match status" value="1"/>
</dbReference>
<name>A0A8X6LZE5_TRICU</name>
<evidence type="ECO:0000313" key="7">
    <source>
        <dbReference type="EMBL" id="GFR26317.1"/>
    </source>
</evidence>
<comment type="caution">
    <text evidence="7">The sequence shown here is derived from an EMBL/GenBank/DDBJ whole genome shotgun (WGS) entry which is preliminary data.</text>
</comment>
<dbReference type="GO" id="GO:0005739">
    <property type="term" value="C:mitochondrion"/>
    <property type="evidence" value="ECO:0007669"/>
    <property type="project" value="TreeGrafter"/>
</dbReference>
<dbReference type="GO" id="GO:0008757">
    <property type="term" value="F:S-adenosylmethionine-dependent methyltransferase activity"/>
    <property type="evidence" value="ECO:0007669"/>
    <property type="project" value="InterPro"/>
</dbReference>
<reference evidence="7" key="1">
    <citation type="submission" date="2020-07" db="EMBL/GenBank/DDBJ databases">
        <title>Multicomponent nature underlies the extraordinary mechanical properties of spider dragline silk.</title>
        <authorList>
            <person name="Kono N."/>
            <person name="Nakamura H."/>
            <person name="Mori M."/>
            <person name="Yoshida Y."/>
            <person name="Ohtoshi R."/>
            <person name="Malay A.D."/>
            <person name="Moran D.A.P."/>
            <person name="Tomita M."/>
            <person name="Numata K."/>
            <person name="Arakawa K."/>
        </authorList>
    </citation>
    <scope>NUCLEOTIDE SEQUENCE</scope>
</reference>